<dbReference type="InterPro" id="IPR013783">
    <property type="entry name" value="Ig-like_fold"/>
</dbReference>
<dbReference type="InterPro" id="IPR042447">
    <property type="entry name" value="Anosmin-1"/>
</dbReference>
<protein>
    <recommendedName>
        <fullName evidence="7">Anosmin-1</fullName>
    </recommendedName>
</protein>
<evidence type="ECO:0008006" key="7">
    <source>
        <dbReference type="Google" id="ProtNLM"/>
    </source>
</evidence>
<keyword evidence="6" id="KW-1185">Reference proteome</keyword>
<evidence type="ECO:0000313" key="6">
    <source>
        <dbReference type="Proteomes" id="UP000694402"/>
    </source>
</evidence>
<name>A0A8C8EGD7_ONCTS</name>
<dbReference type="FunFam" id="4.10.75.10:FF:000001">
    <property type="entry name" value="Anosmin 1"/>
    <property type="match status" value="1"/>
</dbReference>
<dbReference type="GO" id="GO:0005576">
    <property type="term" value="C:extracellular region"/>
    <property type="evidence" value="ECO:0007669"/>
    <property type="project" value="InterPro"/>
</dbReference>
<evidence type="ECO:0000256" key="2">
    <source>
        <dbReference type="SAM" id="SignalP"/>
    </source>
</evidence>
<dbReference type="GO" id="GO:0030182">
    <property type="term" value="P:neuron differentiation"/>
    <property type="evidence" value="ECO:0007669"/>
    <property type="project" value="TreeGrafter"/>
</dbReference>
<feature type="domain" description="Fibronectin type-III" evidence="3">
    <location>
        <begin position="288"/>
        <end position="397"/>
    </location>
</feature>
<feature type="region of interest" description="Disordered" evidence="1">
    <location>
        <begin position="270"/>
        <end position="290"/>
    </location>
</feature>
<feature type="domain" description="Fibronectin type-III" evidence="3">
    <location>
        <begin position="178"/>
        <end position="282"/>
    </location>
</feature>
<evidence type="ECO:0000259" key="4">
    <source>
        <dbReference type="PROSITE" id="PS51390"/>
    </source>
</evidence>
<reference evidence="5" key="1">
    <citation type="submission" date="2025-08" db="UniProtKB">
        <authorList>
            <consortium name="Ensembl"/>
        </authorList>
    </citation>
    <scope>IDENTIFICATION</scope>
</reference>
<dbReference type="PANTHER" id="PTHR14131:SF6">
    <property type="entry name" value="ANOSMIN-1-RELATED"/>
    <property type="match status" value="1"/>
</dbReference>
<dbReference type="GO" id="GO:0030414">
    <property type="term" value="F:peptidase inhibitor activity"/>
    <property type="evidence" value="ECO:0007669"/>
    <property type="project" value="InterPro"/>
</dbReference>
<evidence type="ECO:0000256" key="1">
    <source>
        <dbReference type="SAM" id="MobiDB-lite"/>
    </source>
</evidence>
<dbReference type="InterPro" id="IPR036116">
    <property type="entry name" value="FN3_sf"/>
</dbReference>
<dbReference type="PRINTS" id="PR00003">
    <property type="entry name" value="4DISULPHCORE"/>
</dbReference>
<evidence type="ECO:0000259" key="3">
    <source>
        <dbReference type="PROSITE" id="PS50853"/>
    </source>
</evidence>
<dbReference type="InterPro" id="IPR040957">
    <property type="entry name" value="Anosmin-1_Cys_box"/>
</dbReference>
<gene>
    <name evidence="5" type="primary">LOC112253802</name>
</gene>
<dbReference type="InterPro" id="IPR036645">
    <property type="entry name" value="Elafin-like_sf"/>
</dbReference>
<feature type="signal peptide" evidence="2">
    <location>
        <begin position="1"/>
        <end position="25"/>
    </location>
</feature>
<dbReference type="SUPFAM" id="SSF49265">
    <property type="entry name" value="Fibronectin type III"/>
    <property type="match status" value="2"/>
</dbReference>
<dbReference type="Ensembl" id="ENSOTST00005001422.2">
    <property type="protein sequence ID" value="ENSOTSP00005001264.1"/>
    <property type="gene ID" value="ENSOTSG00005000701.2"/>
</dbReference>
<dbReference type="InterPro" id="IPR008197">
    <property type="entry name" value="WAP_dom"/>
</dbReference>
<feature type="domain" description="WAP" evidence="4">
    <location>
        <begin position="123"/>
        <end position="172"/>
    </location>
</feature>
<dbReference type="GeneTree" id="ENSGT00440000033720"/>
<dbReference type="PROSITE" id="PS50853">
    <property type="entry name" value="FN3"/>
    <property type="match status" value="3"/>
</dbReference>
<dbReference type="GeneID" id="112253802"/>
<dbReference type="Pfam" id="PF00095">
    <property type="entry name" value="WAP"/>
    <property type="match status" value="1"/>
</dbReference>
<dbReference type="Pfam" id="PF17869">
    <property type="entry name" value="Cys_box"/>
    <property type="match status" value="1"/>
</dbReference>
<dbReference type="RefSeq" id="XP_024281566.1">
    <property type="nucleotide sequence ID" value="XM_024425798.2"/>
</dbReference>
<keyword evidence="2" id="KW-0732">Signal</keyword>
<proteinExistence type="predicted"/>
<accession>A0A8C8EGD7</accession>
<dbReference type="CDD" id="cd00199">
    <property type="entry name" value="WAP"/>
    <property type="match status" value="1"/>
</dbReference>
<dbReference type="GO" id="GO:0009986">
    <property type="term" value="C:cell surface"/>
    <property type="evidence" value="ECO:0007669"/>
    <property type="project" value="TreeGrafter"/>
</dbReference>
<sequence length="682" mass="76098">MSLFKSRCVFASLCWWSILFLSVNAKTKREDETRSMNDVYRGRCASRCLSLHSTRIATLSKQSQVENNGSLGWCQNHRQCAKCLEPCKASWDLKSQCRELCERSIPKKHWECVTSCEFLRSVVAVKQGDCPAPEKASGFAAACVEGCEEDRECSAQKKCCSNGCGHTCQPPKNLNKGAPLKPRKELSFEELRSGQMEVSWSSRFNVSAEPVIYVVQRRWNYGIQPSEDAATQWEVVAQTTEEKARLADIRAGRWYQFRVAAVNVHGTRGFTTPSRHIHTKKDPSGPPAPSELRVSNVTFGPGGRAVSVRLRWSIPSDLDVPVHHYKVSWSWDTGSTGATAPPKTKRRKMVNGGQSYVELESLRAKRSYSVELQAVSYWGQTPLKSPKATLHFNTRHREEQRPGARPVPVSEGLIPDVLDVGTPFYQDGQLQVRVYWQRSTDPTVVRYRVQWVPEYCGHNQTKGVDNIITQEGFASLPGLLFSCKYRVNLQPLGTNGRAQAETTFFFTPSCASIRAKSPKHIACPGQEGTSPPKVLSKAENLTASFMAHKGNVTAVFTWEVSAPLPPRQLHGFQVTWAEVTSASRHNNLPNSLISQSQILPPERNVLVVSGLQLATLYSLEIQVIGAGGEGPATTKTFCTPDISPVLQHRPRLRNHHQHQPNIEALRDQLTRLHRTNLPDSGH</sequence>
<dbReference type="InterPro" id="IPR003961">
    <property type="entry name" value="FN3_dom"/>
</dbReference>
<evidence type="ECO:0000313" key="5">
    <source>
        <dbReference type="Ensembl" id="ENSOTSP00005001264.1"/>
    </source>
</evidence>
<dbReference type="SMART" id="SM00060">
    <property type="entry name" value="FN3"/>
    <property type="match status" value="4"/>
</dbReference>
<dbReference type="Gene3D" id="4.10.75.10">
    <property type="entry name" value="Elafin-like"/>
    <property type="match status" value="1"/>
</dbReference>
<feature type="domain" description="Fibronectin type-III" evidence="3">
    <location>
        <begin position="531"/>
        <end position="645"/>
    </location>
</feature>
<dbReference type="PANTHER" id="PTHR14131">
    <property type="entry name" value="ANOSMIN"/>
    <property type="match status" value="1"/>
</dbReference>
<dbReference type="CDD" id="cd00063">
    <property type="entry name" value="FN3"/>
    <property type="match status" value="2"/>
</dbReference>
<dbReference type="KEGG" id="otw:112253802"/>
<dbReference type="AlphaFoldDB" id="A0A8C8EGD7"/>
<dbReference type="PROSITE" id="PS51390">
    <property type="entry name" value="WAP"/>
    <property type="match status" value="1"/>
</dbReference>
<dbReference type="Pfam" id="PF00041">
    <property type="entry name" value="fn3"/>
    <property type="match status" value="2"/>
</dbReference>
<dbReference type="Gene3D" id="2.60.40.10">
    <property type="entry name" value="Immunoglobulins"/>
    <property type="match status" value="3"/>
</dbReference>
<feature type="chain" id="PRO_5043261655" description="Anosmin-1" evidence="2">
    <location>
        <begin position="26"/>
        <end position="682"/>
    </location>
</feature>
<organism evidence="5 6">
    <name type="scientific">Oncorhynchus tshawytscha</name>
    <name type="common">Chinook salmon</name>
    <name type="synonym">Salmo tshawytscha</name>
    <dbReference type="NCBI Taxonomy" id="74940"/>
    <lineage>
        <taxon>Eukaryota</taxon>
        <taxon>Metazoa</taxon>
        <taxon>Chordata</taxon>
        <taxon>Craniata</taxon>
        <taxon>Vertebrata</taxon>
        <taxon>Euteleostomi</taxon>
        <taxon>Actinopterygii</taxon>
        <taxon>Neopterygii</taxon>
        <taxon>Teleostei</taxon>
        <taxon>Protacanthopterygii</taxon>
        <taxon>Salmoniformes</taxon>
        <taxon>Salmonidae</taxon>
        <taxon>Salmoninae</taxon>
        <taxon>Oncorhynchus</taxon>
    </lineage>
</organism>
<dbReference type="SMART" id="SM00217">
    <property type="entry name" value="WAP"/>
    <property type="match status" value="1"/>
</dbReference>
<reference evidence="5" key="2">
    <citation type="submission" date="2025-09" db="UniProtKB">
        <authorList>
            <consortium name="Ensembl"/>
        </authorList>
    </citation>
    <scope>IDENTIFICATION</scope>
</reference>
<dbReference type="Proteomes" id="UP000694402">
    <property type="component" value="Unassembled WGS sequence"/>
</dbReference>
<dbReference type="SUPFAM" id="SSF57256">
    <property type="entry name" value="Elafin-like"/>
    <property type="match status" value="1"/>
</dbReference>